<dbReference type="Proteomes" id="UP001177023">
    <property type="component" value="Unassembled WGS sequence"/>
</dbReference>
<dbReference type="Gene3D" id="3.40.250.10">
    <property type="entry name" value="Rhodanese-like domain"/>
    <property type="match status" value="1"/>
</dbReference>
<dbReference type="InterPro" id="IPR000195">
    <property type="entry name" value="Rab-GAP-TBC_dom"/>
</dbReference>
<dbReference type="SMART" id="SM00164">
    <property type="entry name" value="TBC"/>
    <property type="match status" value="1"/>
</dbReference>
<dbReference type="InterPro" id="IPR036873">
    <property type="entry name" value="Rhodanese-like_dom_sf"/>
</dbReference>
<keyword evidence="5" id="KW-1185">Reference proteome</keyword>
<evidence type="ECO:0000313" key="5">
    <source>
        <dbReference type="Proteomes" id="UP001177023"/>
    </source>
</evidence>
<organism evidence="4 5">
    <name type="scientific">Mesorhabditis spiculigera</name>
    <dbReference type="NCBI Taxonomy" id="96644"/>
    <lineage>
        <taxon>Eukaryota</taxon>
        <taxon>Metazoa</taxon>
        <taxon>Ecdysozoa</taxon>
        <taxon>Nematoda</taxon>
        <taxon>Chromadorea</taxon>
        <taxon>Rhabditida</taxon>
        <taxon>Rhabditina</taxon>
        <taxon>Rhabditomorpha</taxon>
        <taxon>Rhabditoidea</taxon>
        <taxon>Rhabditidae</taxon>
        <taxon>Mesorhabditinae</taxon>
        <taxon>Mesorhabditis</taxon>
    </lineage>
</organism>
<dbReference type="Gene3D" id="1.10.8.270">
    <property type="entry name" value="putative rabgap domain of human tbc1 domain family member 14 like domains"/>
    <property type="match status" value="1"/>
</dbReference>
<evidence type="ECO:0008006" key="6">
    <source>
        <dbReference type="Google" id="ProtNLM"/>
    </source>
</evidence>
<dbReference type="EMBL" id="CATQJA010002665">
    <property type="protein sequence ID" value="CAJ0583288.1"/>
    <property type="molecule type" value="Genomic_DNA"/>
</dbReference>
<dbReference type="InterPro" id="IPR000719">
    <property type="entry name" value="Prot_kinase_dom"/>
</dbReference>
<dbReference type="SUPFAM" id="SSF56112">
    <property type="entry name" value="Protein kinase-like (PK-like)"/>
    <property type="match status" value="1"/>
</dbReference>
<dbReference type="PROSITE" id="PS50086">
    <property type="entry name" value="TBC_RABGAP"/>
    <property type="match status" value="1"/>
</dbReference>
<protein>
    <recommendedName>
        <fullName evidence="6">TBC domain-containing protein kinase-like protein</fullName>
    </recommendedName>
</protein>
<dbReference type="InterPro" id="IPR011009">
    <property type="entry name" value="Kinase-like_dom_sf"/>
</dbReference>
<sequence length="830" mass="94925">MRCLGNAGFSAYPVVCKEPERRTTTLNGFSIPPPAVNSVGRFPRLAALQSPYLCQYLEIIRCREAPSIVAMISEHYAHNLSDKLNILTVDEKLQTVAQISAALDYLHTREIYSGFVDVSTVELTTSDDEQWLARLSQYGTSYITGYGEDQARMTGNQYCRPPERMVDEEVYRGATEYGDVWALGIVCLQLLIGITLKELCTEDTFATILIDVLRIQDGRVFENLLQRLKETSSAVVDVDGESLLFKIADRCLQKLPRHRPDASAILECLKEKGVVPKPGDDGFNEWSQMKEAISKLAPEEWILRELPIKEAWFLWKLCGSQVESLLVRNEIIKLDPPIVTLPSIIINEFHLFEREGPRRFYVDKIIFKLPCNNLRMKLRSLNPRLMLHSFELDGDDFPSEGEDLPVIVKEKDFTYQCTRINAGNRLVDAFSFKAEALRKLVATDIPPMIRPKVWAALLNVTEASTWTFEDLDTFSSHPSDSQLEVDIPRCHQYEELMTSATAQAKLKRLVKAYLRGHPECVYWQGLDSVAAPFLLLYFEDMPRAFACMSAFITKYMHNVFIHDNIQVIGEYFHQFEKLLAYTDAELWLCMQRIQFFPELYAIRWFLTCFAHVLPLHKLFHVWDRLLLCDVHFPLCIGLGIFAQLRGRLVKATFNDAILLFSDLPFLDMEKVIEEAVRAYSYIPKSCAFRFHGSDNQGPVKEHTMQHLTPAQLRECVSPRMSREDLIARIEKQAVLLLDIRTAPEYNRVSVIRSISFPHYPVGDLSNIQNLLNAAQENKHPICIMDGGMHMMASAFAKRLVEEKTTCCVCILDGGFDGMRNFQHLLQVGQF</sequence>
<dbReference type="Gene3D" id="1.10.472.80">
    <property type="entry name" value="Ypt/Rab-GAP domain of gyp1p, domain 3"/>
    <property type="match status" value="1"/>
</dbReference>
<dbReference type="InterPro" id="IPR050302">
    <property type="entry name" value="Rab_GAP_TBC_domain"/>
</dbReference>
<evidence type="ECO:0000259" key="1">
    <source>
        <dbReference type="PROSITE" id="PS50011"/>
    </source>
</evidence>
<dbReference type="PROSITE" id="PS50206">
    <property type="entry name" value="RHODANESE_3"/>
    <property type="match status" value="1"/>
</dbReference>
<dbReference type="PANTHER" id="PTHR47219:SF9">
    <property type="entry name" value="GTPASE ACTIVATING PROTEIN AND CENTROSOME-ASSOCIATED, ISOFORM B"/>
    <property type="match status" value="1"/>
</dbReference>
<evidence type="ECO:0000259" key="2">
    <source>
        <dbReference type="PROSITE" id="PS50086"/>
    </source>
</evidence>
<feature type="domain" description="Rhodanese" evidence="3">
    <location>
        <begin position="730"/>
        <end position="827"/>
    </location>
</feature>
<dbReference type="FunFam" id="1.10.8.270:FF:000044">
    <property type="entry name" value="TBC Kinase homolog"/>
    <property type="match status" value="1"/>
</dbReference>
<name>A0AA36DBL1_9BILA</name>
<dbReference type="AlphaFoldDB" id="A0AA36DBL1"/>
<dbReference type="Pfam" id="PF00566">
    <property type="entry name" value="RabGAP-TBC"/>
    <property type="match status" value="1"/>
</dbReference>
<dbReference type="GO" id="GO:0031267">
    <property type="term" value="F:small GTPase binding"/>
    <property type="evidence" value="ECO:0007669"/>
    <property type="project" value="TreeGrafter"/>
</dbReference>
<comment type="caution">
    <text evidence="4">The sequence shown here is derived from an EMBL/GenBank/DDBJ whole genome shotgun (WGS) entry which is preliminary data.</text>
</comment>
<evidence type="ECO:0000259" key="3">
    <source>
        <dbReference type="PROSITE" id="PS50206"/>
    </source>
</evidence>
<dbReference type="Pfam" id="PF00069">
    <property type="entry name" value="Pkinase"/>
    <property type="match status" value="1"/>
</dbReference>
<dbReference type="SUPFAM" id="SSF52821">
    <property type="entry name" value="Rhodanese/Cell cycle control phosphatase"/>
    <property type="match status" value="1"/>
</dbReference>
<feature type="domain" description="Protein kinase" evidence="1">
    <location>
        <begin position="1"/>
        <end position="274"/>
    </location>
</feature>
<dbReference type="PROSITE" id="PS50011">
    <property type="entry name" value="PROTEIN_KINASE_DOM"/>
    <property type="match status" value="1"/>
</dbReference>
<dbReference type="Pfam" id="PF00581">
    <property type="entry name" value="Rhodanese"/>
    <property type="match status" value="1"/>
</dbReference>
<dbReference type="PANTHER" id="PTHR47219">
    <property type="entry name" value="RAB GTPASE-ACTIVATING PROTEIN 1-LIKE"/>
    <property type="match status" value="1"/>
</dbReference>
<dbReference type="SUPFAM" id="SSF47923">
    <property type="entry name" value="Ypt/Rab-GAP domain of gyp1p"/>
    <property type="match status" value="2"/>
</dbReference>
<accession>A0AA36DBL1</accession>
<feature type="non-terminal residue" evidence="4">
    <location>
        <position position="830"/>
    </location>
</feature>
<dbReference type="Gene3D" id="1.10.510.10">
    <property type="entry name" value="Transferase(Phosphotransferase) domain 1"/>
    <property type="match status" value="1"/>
</dbReference>
<dbReference type="SMART" id="SM00220">
    <property type="entry name" value="S_TKc"/>
    <property type="match status" value="1"/>
</dbReference>
<dbReference type="InterPro" id="IPR001763">
    <property type="entry name" value="Rhodanese-like_dom"/>
</dbReference>
<reference evidence="4" key="1">
    <citation type="submission" date="2023-06" db="EMBL/GenBank/DDBJ databases">
        <authorList>
            <person name="Delattre M."/>
        </authorList>
    </citation>
    <scope>NUCLEOTIDE SEQUENCE</scope>
    <source>
        <strain evidence="4">AF72</strain>
    </source>
</reference>
<dbReference type="GO" id="GO:0004672">
    <property type="term" value="F:protein kinase activity"/>
    <property type="evidence" value="ECO:0007669"/>
    <property type="project" value="InterPro"/>
</dbReference>
<dbReference type="InterPro" id="IPR035969">
    <property type="entry name" value="Rab-GAP_TBC_sf"/>
</dbReference>
<gene>
    <name evidence="4" type="ORF">MSPICULIGERA_LOCUS21376</name>
</gene>
<feature type="domain" description="Rab-GAP TBC" evidence="2">
    <location>
        <begin position="444"/>
        <end position="629"/>
    </location>
</feature>
<dbReference type="GO" id="GO:0005096">
    <property type="term" value="F:GTPase activator activity"/>
    <property type="evidence" value="ECO:0007669"/>
    <property type="project" value="TreeGrafter"/>
</dbReference>
<evidence type="ECO:0000313" key="4">
    <source>
        <dbReference type="EMBL" id="CAJ0583288.1"/>
    </source>
</evidence>
<dbReference type="GO" id="GO:0005524">
    <property type="term" value="F:ATP binding"/>
    <property type="evidence" value="ECO:0007669"/>
    <property type="project" value="InterPro"/>
</dbReference>
<proteinExistence type="predicted"/>